<reference evidence="2 3" key="1">
    <citation type="submission" date="2019-08" db="EMBL/GenBank/DDBJ databases">
        <title>Whole genome sequencing of chitin degrading bacteria Chitinophaga pinensis YS16.</title>
        <authorList>
            <person name="Singh R.P."/>
            <person name="Manchanda G."/>
            <person name="Maurya I.K."/>
            <person name="Joshi N.K."/>
            <person name="Srivastava A.K."/>
        </authorList>
    </citation>
    <scope>NUCLEOTIDE SEQUENCE [LARGE SCALE GENOMIC DNA]</scope>
    <source>
        <strain evidence="2 3">YS-16</strain>
    </source>
</reference>
<dbReference type="OrthoDB" id="1493507at2"/>
<dbReference type="InterPro" id="IPR010982">
    <property type="entry name" value="Lambda_DNA-bd_dom_sf"/>
</dbReference>
<feature type="coiled-coil region" evidence="1">
    <location>
        <begin position="23"/>
        <end position="50"/>
    </location>
</feature>
<evidence type="ECO:0000313" key="3">
    <source>
        <dbReference type="Proteomes" id="UP000318815"/>
    </source>
</evidence>
<evidence type="ECO:0000313" key="2">
    <source>
        <dbReference type="EMBL" id="TWW01110.1"/>
    </source>
</evidence>
<sequence length="179" mass="21016">MSVKKLIAELSPEELVDSFVFPVRLNKKQKQEAAEQLAAARKKSQSATSEEDKLILGLLRLKFQIETYIKSEKYDHKLSFGYFLKEYVSLLQIKRKLFAEELSIDETLLSQLINQKRDPPEYLMVRLEIHSNNAIPADYWFRVMESAVNMKLKPIKNYGEKRKNLFRINYQLLSDITLL</sequence>
<dbReference type="EMBL" id="VOHS01000005">
    <property type="protein sequence ID" value="TWW01110.1"/>
    <property type="molecule type" value="Genomic_DNA"/>
</dbReference>
<dbReference type="GO" id="GO:0003677">
    <property type="term" value="F:DNA binding"/>
    <property type="evidence" value="ECO:0007669"/>
    <property type="project" value="InterPro"/>
</dbReference>
<dbReference type="SUPFAM" id="SSF47413">
    <property type="entry name" value="lambda repressor-like DNA-binding domains"/>
    <property type="match status" value="1"/>
</dbReference>
<dbReference type="AlphaFoldDB" id="A0A5C6LX10"/>
<gene>
    <name evidence="2" type="ORF">FEF09_06475</name>
</gene>
<evidence type="ECO:0000256" key="1">
    <source>
        <dbReference type="SAM" id="Coils"/>
    </source>
</evidence>
<comment type="caution">
    <text evidence="2">The sequence shown here is derived from an EMBL/GenBank/DDBJ whole genome shotgun (WGS) entry which is preliminary data.</text>
</comment>
<protein>
    <submittedName>
        <fullName evidence="2">Uncharacterized protein</fullName>
    </submittedName>
</protein>
<name>A0A5C6LX10_9BACT</name>
<dbReference type="Gene3D" id="1.10.260.40">
    <property type="entry name" value="lambda repressor-like DNA-binding domains"/>
    <property type="match status" value="1"/>
</dbReference>
<accession>A0A5C6LX10</accession>
<organism evidence="2 3">
    <name type="scientific">Chitinophaga pinensis</name>
    <dbReference type="NCBI Taxonomy" id="79329"/>
    <lineage>
        <taxon>Bacteria</taxon>
        <taxon>Pseudomonadati</taxon>
        <taxon>Bacteroidota</taxon>
        <taxon>Chitinophagia</taxon>
        <taxon>Chitinophagales</taxon>
        <taxon>Chitinophagaceae</taxon>
        <taxon>Chitinophaga</taxon>
    </lineage>
</organism>
<dbReference type="RefSeq" id="WP_146304368.1">
    <property type="nucleotide sequence ID" value="NZ_VOHS01000005.1"/>
</dbReference>
<proteinExistence type="predicted"/>
<keyword evidence="1" id="KW-0175">Coiled coil</keyword>
<keyword evidence="3" id="KW-1185">Reference proteome</keyword>
<dbReference type="Proteomes" id="UP000318815">
    <property type="component" value="Unassembled WGS sequence"/>
</dbReference>